<evidence type="ECO:0000313" key="3">
    <source>
        <dbReference type="Proteomes" id="UP000596742"/>
    </source>
</evidence>
<feature type="region of interest" description="Disordered" evidence="1">
    <location>
        <begin position="289"/>
        <end position="335"/>
    </location>
</feature>
<keyword evidence="3" id="KW-1185">Reference proteome</keyword>
<organism evidence="2 3">
    <name type="scientific">Mytilus galloprovincialis</name>
    <name type="common">Mediterranean mussel</name>
    <dbReference type="NCBI Taxonomy" id="29158"/>
    <lineage>
        <taxon>Eukaryota</taxon>
        <taxon>Metazoa</taxon>
        <taxon>Spiralia</taxon>
        <taxon>Lophotrochozoa</taxon>
        <taxon>Mollusca</taxon>
        <taxon>Bivalvia</taxon>
        <taxon>Autobranchia</taxon>
        <taxon>Pteriomorphia</taxon>
        <taxon>Mytilida</taxon>
        <taxon>Mytiloidea</taxon>
        <taxon>Mytilidae</taxon>
        <taxon>Mytilinae</taxon>
        <taxon>Mytilus</taxon>
    </lineage>
</organism>
<dbReference type="Proteomes" id="UP000596742">
    <property type="component" value="Unassembled WGS sequence"/>
</dbReference>
<reference evidence="2" key="1">
    <citation type="submission" date="2018-11" db="EMBL/GenBank/DDBJ databases">
        <authorList>
            <person name="Alioto T."/>
            <person name="Alioto T."/>
        </authorList>
    </citation>
    <scope>NUCLEOTIDE SEQUENCE</scope>
</reference>
<feature type="compositionally biased region" description="Basic and acidic residues" evidence="1">
    <location>
        <begin position="302"/>
        <end position="315"/>
    </location>
</feature>
<proteinExistence type="predicted"/>
<evidence type="ECO:0000256" key="1">
    <source>
        <dbReference type="SAM" id="MobiDB-lite"/>
    </source>
</evidence>
<name>A0A8B6BHK0_MYTGA</name>
<sequence>MSTNTCEAQECLRLFKCIVDTGTEVLAAFATVKFLPTLNKTFQQFLEEKKHELFHHWQFQKLLCCECPPAGYNFKHKSRMDDWIFKKFYDDNGLVNKAHIIRNGGKFVQVCLHKYVTRNIAIDNLDISTISFLLRNCSNLSPNEISALDIITTTRSKICHAHSTNCYSMPCFNVTWAQLKNALVDLADPPYKRIIQKQIEYVRKVDLEKEEVTELLKGVGNINMVLLEISSKQDESSNILRNGFTTFESKIFEAKKEIIENTDTKLEMFQAEISEQIQQLRATISILTDQNTRRTKSPNTQNDEHKDSSKYRTDETSSEEVYTQQGAKPKRKTEDIRHTRATCIIKSKELDEESAVKFLQENKQRFPPDLCFNIIKAKRKCLLLELKAPSKILKEIESFRMALRALIIQVAHAGQIDINTPSTMTMKLIFTDDLTEDEIKVIKEISGKLFHSQRIVASANFVCQNNARQVNIEDNCKNCENLKTDIIIQQTTIGLLECKNRDLMFLIIELELLGEWQDCERSKLALENRLLREKIHVALHSDTPATSIKILRQPEAKDSVKGAQDSVQDSSSQTTLLLEWRHCFNKTDDPIQFERCISEKRLFVQERGLSWSEKIRADGK</sequence>
<dbReference type="EMBL" id="UYJE01000131">
    <property type="protein sequence ID" value="VDH90367.1"/>
    <property type="molecule type" value="Genomic_DNA"/>
</dbReference>
<dbReference type="OrthoDB" id="10400618at2759"/>
<gene>
    <name evidence="2" type="ORF">MGAL_10B020029</name>
</gene>
<evidence type="ECO:0000313" key="2">
    <source>
        <dbReference type="EMBL" id="VDH90367.1"/>
    </source>
</evidence>
<comment type="caution">
    <text evidence="2">The sequence shown here is derived from an EMBL/GenBank/DDBJ whole genome shotgun (WGS) entry which is preliminary data.</text>
</comment>
<dbReference type="AlphaFoldDB" id="A0A8B6BHK0"/>
<accession>A0A8B6BHK0</accession>
<protein>
    <recommendedName>
        <fullName evidence="4">DZIP3-like HEPN domain-containing protein</fullName>
    </recommendedName>
</protein>
<evidence type="ECO:0008006" key="4">
    <source>
        <dbReference type="Google" id="ProtNLM"/>
    </source>
</evidence>